<evidence type="ECO:0000256" key="1">
    <source>
        <dbReference type="ARBA" id="ARBA00004651"/>
    </source>
</evidence>
<feature type="transmembrane region" description="Helical" evidence="8">
    <location>
        <begin position="21"/>
        <end position="43"/>
    </location>
</feature>
<feature type="domain" description="Major facilitator superfamily (MFS) profile" evidence="9">
    <location>
        <begin position="25"/>
        <end position="478"/>
    </location>
</feature>
<feature type="transmembrane region" description="Helical" evidence="8">
    <location>
        <begin position="348"/>
        <end position="366"/>
    </location>
</feature>
<evidence type="ECO:0000256" key="6">
    <source>
        <dbReference type="ARBA" id="ARBA00022989"/>
    </source>
</evidence>
<dbReference type="SUPFAM" id="SSF103473">
    <property type="entry name" value="MFS general substrate transporter"/>
    <property type="match status" value="1"/>
</dbReference>
<dbReference type="GO" id="GO:0022857">
    <property type="term" value="F:transmembrane transporter activity"/>
    <property type="evidence" value="ECO:0007669"/>
    <property type="project" value="InterPro"/>
</dbReference>
<name>A0AAU7APL8_9ACTN</name>
<feature type="transmembrane region" description="Helical" evidence="8">
    <location>
        <begin position="149"/>
        <end position="173"/>
    </location>
</feature>
<keyword evidence="5 8" id="KW-0812">Transmembrane</keyword>
<dbReference type="AlphaFoldDB" id="A0AAU7APL8"/>
<feature type="transmembrane region" description="Helical" evidence="8">
    <location>
        <begin position="90"/>
        <end position="110"/>
    </location>
</feature>
<dbReference type="Pfam" id="PF07690">
    <property type="entry name" value="MFS_1"/>
    <property type="match status" value="1"/>
</dbReference>
<keyword evidence="3" id="KW-0813">Transport</keyword>
<dbReference type="PROSITE" id="PS50850">
    <property type="entry name" value="MFS"/>
    <property type="match status" value="1"/>
</dbReference>
<keyword evidence="4" id="KW-1003">Cell membrane</keyword>
<dbReference type="RefSeq" id="WP_354700010.1">
    <property type="nucleotide sequence ID" value="NZ_CP114014.1"/>
</dbReference>
<dbReference type="InterPro" id="IPR011701">
    <property type="entry name" value="MFS"/>
</dbReference>
<accession>A0AAU7APL8</accession>
<evidence type="ECO:0000256" key="2">
    <source>
        <dbReference type="ARBA" id="ARBA00008537"/>
    </source>
</evidence>
<organism evidence="10">
    <name type="scientific">Paraconexibacter sp. AEG42_29</name>
    <dbReference type="NCBI Taxonomy" id="2997339"/>
    <lineage>
        <taxon>Bacteria</taxon>
        <taxon>Bacillati</taxon>
        <taxon>Actinomycetota</taxon>
        <taxon>Thermoleophilia</taxon>
        <taxon>Solirubrobacterales</taxon>
        <taxon>Paraconexibacteraceae</taxon>
        <taxon>Paraconexibacter</taxon>
    </lineage>
</organism>
<feature type="transmembrane region" description="Helical" evidence="8">
    <location>
        <begin position="413"/>
        <end position="432"/>
    </location>
</feature>
<feature type="transmembrane region" description="Helical" evidence="8">
    <location>
        <begin position="372"/>
        <end position="401"/>
    </location>
</feature>
<gene>
    <name evidence="10" type="primary">hsrA_1</name>
    <name evidence="10" type="ORF">DSM112329_00269</name>
</gene>
<dbReference type="GO" id="GO:0005886">
    <property type="term" value="C:plasma membrane"/>
    <property type="evidence" value="ECO:0007669"/>
    <property type="project" value="UniProtKB-SubCell"/>
</dbReference>
<protein>
    <submittedName>
        <fullName evidence="10">Transport protein HsrA</fullName>
    </submittedName>
</protein>
<evidence type="ECO:0000259" key="9">
    <source>
        <dbReference type="PROSITE" id="PS50850"/>
    </source>
</evidence>
<dbReference type="CDD" id="cd17503">
    <property type="entry name" value="MFS_LmrB_MDR_like"/>
    <property type="match status" value="1"/>
</dbReference>
<feature type="transmembrane region" description="Helical" evidence="8">
    <location>
        <begin position="116"/>
        <end position="137"/>
    </location>
</feature>
<dbReference type="InterPro" id="IPR004638">
    <property type="entry name" value="EmrB-like"/>
</dbReference>
<sequence>MPATPAAPTPQNTGRSGLDPAVLRIAIVIVLGAIMSVLDTTIVNVALDDLGRELDSPLNDIQWVVTGYLLALAAVIPVTGWAARRYGARRLYLASLVVFTLGSALCALAWDTPSLVAFRVIQGIGGGMTLPIGQMILARAAGPQHMGRVMSLIGVPVVLAPVLGPAFGGLLLQHFGWEWIFLINVPVGVLAVALGLRLLPADNPADVDPTARLDTVGLALLAPGLSILTYGLAEAGSAPSLGSASVVVPVLLGLALTTAFVLRALRVKNPLLDVKLFANKGFAAASATTFALGAALFGAMILMPLYFQNVRGEDAVHTGLLLAPQGIGAGIAMFVSGRLTDRIGGGKVAVMGVLITTVATVPFVMIGASTSYLVISAALVVRGFGIGMAFMPAMTAAFAVLRPDQLSDATPQLNVVQRVGGSIGTAVLTVVLQQNLDGTSTAAGRADAFGVTYWWVLAITLVSVIPALVLVVVERRARQAAALAGLEAEVRASPREELELVEVAA</sequence>
<evidence type="ECO:0000256" key="7">
    <source>
        <dbReference type="ARBA" id="ARBA00023136"/>
    </source>
</evidence>
<evidence type="ECO:0000256" key="4">
    <source>
        <dbReference type="ARBA" id="ARBA00022475"/>
    </source>
</evidence>
<dbReference type="PANTHER" id="PTHR42718">
    <property type="entry name" value="MAJOR FACILITATOR SUPERFAMILY MULTIDRUG TRANSPORTER MFSC"/>
    <property type="match status" value="1"/>
</dbReference>
<dbReference type="NCBIfam" id="TIGR00711">
    <property type="entry name" value="efflux_EmrB"/>
    <property type="match status" value="1"/>
</dbReference>
<feature type="transmembrane region" description="Helical" evidence="8">
    <location>
        <begin position="179"/>
        <end position="199"/>
    </location>
</feature>
<dbReference type="InterPro" id="IPR036259">
    <property type="entry name" value="MFS_trans_sf"/>
</dbReference>
<evidence type="ECO:0000256" key="5">
    <source>
        <dbReference type="ARBA" id="ARBA00022692"/>
    </source>
</evidence>
<comment type="subcellular location">
    <subcellularLocation>
        <location evidence="1">Cell membrane</location>
        <topology evidence="1">Multi-pass membrane protein</topology>
    </subcellularLocation>
</comment>
<dbReference type="EMBL" id="CP114014">
    <property type="protein sequence ID" value="XAY03454.1"/>
    <property type="molecule type" value="Genomic_DNA"/>
</dbReference>
<reference evidence="10" key="1">
    <citation type="submission" date="2022-12" db="EMBL/GenBank/DDBJ databases">
        <title>Paraconexibacter alkalitolerans sp. nov. and Baekduia alba sp. nov., isolated from soil and emended description of the genera Paraconexibacter (Chun et al., 2020) and Baekduia (An et al., 2020).</title>
        <authorList>
            <person name="Vieira S."/>
            <person name="Huber K.J."/>
            <person name="Geppert A."/>
            <person name="Wolf J."/>
            <person name="Neumann-Schaal M."/>
            <person name="Muesken M."/>
            <person name="Overmann J."/>
        </authorList>
    </citation>
    <scope>NUCLEOTIDE SEQUENCE</scope>
    <source>
        <strain evidence="10">AEG42_29</strain>
    </source>
</reference>
<keyword evidence="7 8" id="KW-0472">Membrane</keyword>
<keyword evidence="6 8" id="KW-1133">Transmembrane helix</keyword>
<evidence type="ECO:0000313" key="10">
    <source>
        <dbReference type="EMBL" id="XAY03454.1"/>
    </source>
</evidence>
<dbReference type="Gene3D" id="1.20.1250.20">
    <property type="entry name" value="MFS general substrate transporter like domains"/>
    <property type="match status" value="2"/>
</dbReference>
<dbReference type="KEGG" id="parq:DSM112329_00269"/>
<dbReference type="InterPro" id="IPR020846">
    <property type="entry name" value="MFS_dom"/>
</dbReference>
<feature type="transmembrane region" description="Helical" evidence="8">
    <location>
        <begin position="452"/>
        <end position="473"/>
    </location>
</feature>
<evidence type="ECO:0000256" key="3">
    <source>
        <dbReference type="ARBA" id="ARBA00022448"/>
    </source>
</evidence>
<dbReference type="PANTHER" id="PTHR42718:SF9">
    <property type="entry name" value="MAJOR FACILITATOR SUPERFAMILY MULTIDRUG TRANSPORTER MFSC"/>
    <property type="match status" value="1"/>
</dbReference>
<feature type="transmembrane region" description="Helical" evidence="8">
    <location>
        <begin position="63"/>
        <end position="83"/>
    </location>
</feature>
<feature type="transmembrane region" description="Helical" evidence="8">
    <location>
        <begin position="244"/>
        <end position="262"/>
    </location>
</feature>
<comment type="similarity">
    <text evidence="2">Belongs to the major facilitator superfamily. EmrB family.</text>
</comment>
<proteinExistence type="inferred from homology"/>
<feature type="transmembrane region" description="Helical" evidence="8">
    <location>
        <begin position="315"/>
        <end position="336"/>
    </location>
</feature>
<dbReference type="PRINTS" id="PR01036">
    <property type="entry name" value="TCRTETB"/>
</dbReference>
<evidence type="ECO:0000256" key="8">
    <source>
        <dbReference type="SAM" id="Phobius"/>
    </source>
</evidence>
<feature type="transmembrane region" description="Helical" evidence="8">
    <location>
        <begin position="211"/>
        <end position="232"/>
    </location>
</feature>
<feature type="transmembrane region" description="Helical" evidence="8">
    <location>
        <begin position="282"/>
        <end position="303"/>
    </location>
</feature>